<accession>A0AAV7RRF8</accession>
<organism evidence="1 2">
    <name type="scientific">Pleurodeles waltl</name>
    <name type="common">Iberian ribbed newt</name>
    <dbReference type="NCBI Taxonomy" id="8319"/>
    <lineage>
        <taxon>Eukaryota</taxon>
        <taxon>Metazoa</taxon>
        <taxon>Chordata</taxon>
        <taxon>Craniata</taxon>
        <taxon>Vertebrata</taxon>
        <taxon>Euteleostomi</taxon>
        <taxon>Amphibia</taxon>
        <taxon>Batrachia</taxon>
        <taxon>Caudata</taxon>
        <taxon>Salamandroidea</taxon>
        <taxon>Salamandridae</taxon>
        <taxon>Pleurodelinae</taxon>
        <taxon>Pleurodeles</taxon>
    </lineage>
</organism>
<comment type="caution">
    <text evidence="1">The sequence shown here is derived from an EMBL/GenBank/DDBJ whole genome shotgun (WGS) entry which is preliminary data.</text>
</comment>
<evidence type="ECO:0000313" key="2">
    <source>
        <dbReference type="Proteomes" id="UP001066276"/>
    </source>
</evidence>
<reference evidence="1" key="1">
    <citation type="journal article" date="2022" name="bioRxiv">
        <title>Sequencing and chromosome-scale assembly of the giantPleurodeles waltlgenome.</title>
        <authorList>
            <person name="Brown T."/>
            <person name="Elewa A."/>
            <person name="Iarovenko S."/>
            <person name="Subramanian E."/>
            <person name="Araus A.J."/>
            <person name="Petzold A."/>
            <person name="Susuki M."/>
            <person name="Suzuki K.-i.T."/>
            <person name="Hayashi T."/>
            <person name="Toyoda A."/>
            <person name="Oliveira C."/>
            <person name="Osipova E."/>
            <person name="Leigh N.D."/>
            <person name="Simon A."/>
            <person name="Yun M.H."/>
        </authorList>
    </citation>
    <scope>NUCLEOTIDE SEQUENCE</scope>
    <source>
        <strain evidence="1">20211129_DDA</strain>
        <tissue evidence="1">Liver</tissue>
    </source>
</reference>
<dbReference type="AlphaFoldDB" id="A0AAV7RRF8"/>
<protein>
    <submittedName>
        <fullName evidence="1">Uncharacterized protein</fullName>
    </submittedName>
</protein>
<keyword evidence="2" id="KW-1185">Reference proteome</keyword>
<gene>
    <name evidence="1" type="ORF">NDU88_006282</name>
</gene>
<evidence type="ECO:0000313" key="1">
    <source>
        <dbReference type="EMBL" id="KAJ1153523.1"/>
    </source>
</evidence>
<proteinExistence type="predicted"/>
<dbReference type="Proteomes" id="UP001066276">
    <property type="component" value="Chromosome 5"/>
</dbReference>
<dbReference type="EMBL" id="JANPWB010000009">
    <property type="protein sequence ID" value="KAJ1153523.1"/>
    <property type="molecule type" value="Genomic_DNA"/>
</dbReference>
<sequence length="85" mass="9622">MSVIPAVIVGDEGAESLVARSFTETFFTLLNDDLLVIKKDLPQDIKAICKDPTEIEDRVSALEVKETPKEEEVEHLRQEVLRLQE</sequence>
<name>A0AAV7RRF8_PLEWA</name>